<dbReference type="Gene3D" id="2.30.38.10">
    <property type="entry name" value="Luciferase, Domain 3"/>
    <property type="match status" value="1"/>
</dbReference>
<reference evidence="3 4" key="1">
    <citation type="submission" date="2019-02" db="EMBL/GenBank/DDBJ databases">
        <title>Genomic Encyclopedia of Type Strains, Phase IV (KMG-IV): sequencing the most valuable type-strain genomes for metagenomic binning, comparative biology and taxonomic classification.</title>
        <authorList>
            <person name="Goeker M."/>
        </authorList>
    </citation>
    <scope>NUCLEOTIDE SEQUENCE [LARGE SCALE GENOMIC DNA]</scope>
    <source>
        <strain evidence="3 4">K24</strain>
    </source>
</reference>
<evidence type="ECO:0000313" key="3">
    <source>
        <dbReference type="EMBL" id="RZS77037.1"/>
    </source>
</evidence>
<dbReference type="Pfam" id="PF00501">
    <property type="entry name" value="AMP-binding"/>
    <property type="match status" value="1"/>
</dbReference>
<gene>
    <name evidence="3" type="ORF">EV675_5761</name>
</gene>
<dbReference type="SUPFAM" id="SSF56801">
    <property type="entry name" value="Acetyl-CoA synthetase-like"/>
    <property type="match status" value="1"/>
</dbReference>
<organism evidence="3 4">
    <name type="scientific">Pigmentiphaga kullae</name>
    <dbReference type="NCBI Taxonomy" id="151784"/>
    <lineage>
        <taxon>Bacteria</taxon>
        <taxon>Pseudomonadati</taxon>
        <taxon>Pseudomonadota</taxon>
        <taxon>Betaproteobacteria</taxon>
        <taxon>Burkholderiales</taxon>
        <taxon>Alcaligenaceae</taxon>
        <taxon>Pigmentiphaga</taxon>
    </lineage>
</organism>
<dbReference type="AlphaFoldDB" id="A0A4Q7N6Q9"/>
<name>A0A4Q7N6Q9_9BURK</name>
<dbReference type="InterPro" id="IPR050237">
    <property type="entry name" value="ATP-dep_AMP-bd_enzyme"/>
</dbReference>
<dbReference type="InterPro" id="IPR025110">
    <property type="entry name" value="AMP-bd_C"/>
</dbReference>
<dbReference type="Gene3D" id="3.40.50.980">
    <property type="match status" value="2"/>
</dbReference>
<evidence type="ECO:0000313" key="4">
    <source>
        <dbReference type="Proteomes" id="UP000292445"/>
    </source>
</evidence>
<dbReference type="InterPro" id="IPR045851">
    <property type="entry name" value="AMP-bd_C_sf"/>
</dbReference>
<protein>
    <submittedName>
        <fullName evidence="3">Non-ribosomal peptide synthetase component E (Peptide arylation enzyme)</fullName>
    </submittedName>
</protein>
<feature type="domain" description="AMP-dependent synthetase/ligase" evidence="1">
    <location>
        <begin position="38"/>
        <end position="403"/>
    </location>
</feature>
<evidence type="ECO:0000259" key="2">
    <source>
        <dbReference type="Pfam" id="PF13193"/>
    </source>
</evidence>
<dbReference type="GO" id="GO:0016878">
    <property type="term" value="F:acid-thiol ligase activity"/>
    <property type="evidence" value="ECO:0007669"/>
    <property type="project" value="UniProtKB-ARBA"/>
</dbReference>
<dbReference type="PANTHER" id="PTHR43767:SF1">
    <property type="entry name" value="NONRIBOSOMAL PEPTIDE SYNTHASE PES1 (EUROFUNG)-RELATED"/>
    <property type="match status" value="1"/>
</dbReference>
<dbReference type="Proteomes" id="UP000292445">
    <property type="component" value="Unassembled WGS sequence"/>
</dbReference>
<dbReference type="PROSITE" id="PS00455">
    <property type="entry name" value="AMP_BINDING"/>
    <property type="match status" value="1"/>
</dbReference>
<dbReference type="OrthoDB" id="9766486at2"/>
<accession>A0A4Q7N6Q9</accession>
<dbReference type="InterPro" id="IPR020845">
    <property type="entry name" value="AMP-binding_CS"/>
</dbReference>
<dbReference type="InterPro" id="IPR000873">
    <property type="entry name" value="AMP-dep_synth/lig_dom"/>
</dbReference>
<dbReference type="RefSeq" id="WP_130362091.1">
    <property type="nucleotide sequence ID" value="NZ_SGXC01000004.1"/>
</dbReference>
<keyword evidence="4" id="KW-1185">Reference proteome</keyword>
<feature type="domain" description="AMP-binding enzyme C-terminal" evidence="2">
    <location>
        <begin position="458"/>
        <end position="535"/>
    </location>
</feature>
<dbReference type="PANTHER" id="PTHR43767">
    <property type="entry name" value="LONG-CHAIN-FATTY-ACID--COA LIGASE"/>
    <property type="match status" value="1"/>
</dbReference>
<proteinExistence type="predicted"/>
<dbReference type="Pfam" id="PF13193">
    <property type="entry name" value="AMP-binding_C"/>
    <property type="match status" value="1"/>
</dbReference>
<evidence type="ECO:0000259" key="1">
    <source>
        <dbReference type="Pfam" id="PF00501"/>
    </source>
</evidence>
<dbReference type="EMBL" id="SGXC01000004">
    <property type="protein sequence ID" value="RZS77037.1"/>
    <property type="molecule type" value="Genomic_DNA"/>
</dbReference>
<sequence>MQDIRHPIEGVIYHPAERAASYLDSGAWMRSSVGDALRATARRLPGKAAFITDEGSLSFQELDEQSERLGAALLEAGLAPGDRAIFQMGTTLETVLALAACYKAGIVPVCSLPQHRELEIGQLIRQSAARAYFVQADFHPSFDLIAFARKMAEGSDTLRHLIVARGPAGEGGLALRDLIAGMPLEAARRRLAEAPPGLGDVLSFQLSGGTTGMPKIIPRFHAEYLGHALACAGMYKLREDDRFMWALPLLHNAAQVYVLIPVFAMGVSAVLMPRLDLVRMLELIEEHRVTRAVSIGPIAPQLMTYPDLARHDLSALRLFITMSRADRLEAHLGVPCSNLFGITEGLLLGSPPDAPQARRFQTQGCSGCPQDELRLLEPDSEKPVAPGQMGELCFRGPATLPGFFNAPEANAQAYTSDGFYRTGDMMTAHVVDGVTCYAFEGRLRDNINRGGEKIGCEEVEGLVGAHPAVAEARLVAMPDPVYGEKGCIYIVPRPGQAAPQVRELADFLVAQGLAKYKCPERVEVIEAFPVTKVGKLDKPALKRMIAEKLAGETGAGGQDPKSGRPA</sequence>
<comment type="caution">
    <text evidence="3">The sequence shown here is derived from an EMBL/GenBank/DDBJ whole genome shotgun (WGS) entry which is preliminary data.</text>
</comment>
<dbReference type="Gene3D" id="3.30.300.30">
    <property type="match status" value="1"/>
</dbReference>